<evidence type="ECO:0000313" key="4">
    <source>
        <dbReference type="EMBL" id="ADN74358.1"/>
    </source>
</evidence>
<dbReference type="AlphaFoldDB" id="E1SW58"/>
<accession>E1SW58</accession>
<dbReference type="RefSeq" id="WP_013343664.1">
    <property type="nucleotide sequence ID" value="NC_014541.1"/>
</dbReference>
<feature type="domain" description="Cytidyltransferase-like" evidence="3">
    <location>
        <begin position="4"/>
        <end position="124"/>
    </location>
</feature>
<dbReference type="HOGENOM" id="CLU_034585_2_2_6"/>
<dbReference type="STRING" id="550540.Fbal_0144"/>
<dbReference type="InterPro" id="IPR004821">
    <property type="entry name" value="Cyt_trans-like"/>
</dbReference>
<dbReference type="KEGG" id="fbl:Fbal_0144"/>
<dbReference type="Gene3D" id="3.40.50.620">
    <property type="entry name" value="HUPs"/>
    <property type="match status" value="1"/>
</dbReference>
<dbReference type="InterPro" id="IPR014729">
    <property type="entry name" value="Rossmann-like_a/b/a_fold"/>
</dbReference>
<evidence type="ECO:0000259" key="3">
    <source>
        <dbReference type="Pfam" id="PF01467"/>
    </source>
</evidence>
<protein>
    <submittedName>
        <fullName evidence="4">Glycerol-3-phosphate cytidylyltransferase</fullName>
        <ecNumber evidence="4">2.7.7.39</ecNumber>
    </submittedName>
</protein>
<dbReference type="GeneID" id="67180386"/>
<dbReference type="PANTHER" id="PTHR43793">
    <property type="entry name" value="FAD SYNTHASE"/>
    <property type="match status" value="1"/>
</dbReference>
<sequence length="132" mass="14884">MRIITFGTFDMFHVGHLNILERARSMGDSLVVGVSSDALNFAKKGRYPICNQDDRMRILAALACVDKVFVEESLEQKAEYIQRYGADCLVMGDDWSGKFDHLNTLCQVQYLPRTPAISTTELIEVVRSAPPR</sequence>
<dbReference type="eggNOG" id="COG0615">
    <property type="taxonomic scope" value="Bacteria"/>
</dbReference>
<dbReference type="Proteomes" id="UP000006683">
    <property type="component" value="Chromosome"/>
</dbReference>
<dbReference type="OrthoDB" id="9802794at2"/>
<reference evidence="4 5" key="1">
    <citation type="journal article" date="2010" name="Stand. Genomic Sci.">
        <title>Complete genome sequence of Ferrimonas balearica type strain (PAT).</title>
        <authorList>
            <person name="Nolan M."/>
            <person name="Sikorski J."/>
            <person name="Davenport K."/>
            <person name="Lucas S."/>
            <person name="Glavina Del Rio T."/>
            <person name="Tice H."/>
            <person name="Cheng J."/>
            <person name="Goodwin L."/>
            <person name="Pitluck S."/>
            <person name="Liolios K."/>
            <person name="Ivanova N."/>
            <person name="Mavromatis K."/>
            <person name="Ovchinnikova G."/>
            <person name="Pati A."/>
            <person name="Chen A."/>
            <person name="Palaniappan K."/>
            <person name="Land M."/>
            <person name="Hauser L."/>
            <person name="Chang Y."/>
            <person name="Jeffries C."/>
            <person name="Tapia R."/>
            <person name="Brettin T."/>
            <person name="Detter J."/>
            <person name="Han C."/>
            <person name="Yasawong M."/>
            <person name="Rohde M."/>
            <person name="Tindall B."/>
            <person name="Goker M."/>
            <person name="Woyke T."/>
            <person name="Bristow J."/>
            <person name="Eisen J."/>
            <person name="Markowitz V."/>
            <person name="Hugenholtz P."/>
            <person name="Kyrpides N."/>
            <person name="Klenk H."/>
            <person name="Lapidus A."/>
        </authorList>
    </citation>
    <scope>NUCLEOTIDE SEQUENCE [LARGE SCALE GENOMIC DNA]</scope>
    <source>
        <strain evidence="5">DSM 9799 / CCM 4581 / KCTC 23876 / PAT</strain>
    </source>
</reference>
<name>E1SW58_FERBD</name>
<dbReference type="NCBIfam" id="TIGR00125">
    <property type="entry name" value="cyt_tran_rel"/>
    <property type="match status" value="1"/>
</dbReference>
<evidence type="ECO:0000256" key="1">
    <source>
        <dbReference type="ARBA" id="ARBA00022679"/>
    </source>
</evidence>
<keyword evidence="5" id="KW-1185">Reference proteome</keyword>
<dbReference type="SUPFAM" id="SSF52374">
    <property type="entry name" value="Nucleotidylyl transferase"/>
    <property type="match status" value="1"/>
</dbReference>
<organism evidence="4 5">
    <name type="scientific">Ferrimonas balearica (strain DSM 9799 / CCM 4581 / KCTC 23876 / PAT)</name>
    <dbReference type="NCBI Taxonomy" id="550540"/>
    <lineage>
        <taxon>Bacteria</taxon>
        <taxon>Pseudomonadati</taxon>
        <taxon>Pseudomonadota</taxon>
        <taxon>Gammaproteobacteria</taxon>
        <taxon>Alteromonadales</taxon>
        <taxon>Ferrimonadaceae</taxon>
        <taxon>Ferrimonas</taxon>
    </lineage>
</organism>
<proteinExistence type="predicted"/>
<keyword evidence="1 4" id="KW-0808">Transferase</keyword>
<dbReference type="EC" id="2.7.7.39" evidence="4"/>
<evidence type="ECO:0000256" key="2">
    <source>
        <dbReference type="ARBA" id="ARBA00022695"/>
    </source>
</evidence>
<dbReference type="Pfam" id="PF01467">
    <property type="entry name" value="CTP_transf_like"/>
    <property type="match status" value="1"/>
</dbReference>
<evidence type="ECO:0000313" key="5">
    <source>
        <dbReference type="Proteomes" id="UP000006683"/>
    </source>
</evidence>
<dbReference type="InterPro" id="IPR050385">
    <property type="entry name" value="Archaeal_FAD_synthase"/>
</dbReference>
<dbReference type="PANTHER" id="PTHR43793:SF1">
    <property type="entry name" value="FAD SYNTHASE"/>
    <property type="match status" value="1"/>
</dbReference>
<keyword evidence="2 4" id="KW-0548">Nucleotidyltransferase</keyword>
<gene>
    <name evidence="4" type="ordered locus">Fbal_0144</name>
</gene>
<dbReference type="GO" id="GO:0047348">
    <property type="term" value="F:glycerol-3-phosphate cytidylyltransferase activity"/>
    <property type="evidence" value="ECO:0007669"/>
    <property type="project" value="UniProtKB-EC"/>
</dbReference>
<dbReference type="EMBL" id="CP002209">
    <property type="protein sequence ID" value="ADN74358.1"/>
    <property type="molecule type" value="Genomic_DNA"/>
</dbReference>